<sequence>MTPQIGAACAAPRKPKTACPVALATTRPASSPRTWISGFPGTQKGRTDYTRPLRGRTRRSQEEYRAADRRRRKTTEGPGTTGFPKKQPIQAEREEPETRSQTTTPQEGRGLPRQCSFLDRCHYVYESGCLTCHRGLRYQRL</sequence>
<accession>A0AAV7SFN0</accession>
<evidence type="ECO:0000313" key="2">
    <source>
        <dbReference type="EMBL" id="KAJ1162485.1"/>
    </source>
</evidence>
<reference evidence="2" key="1">
    <citation type="journal article" date="2022" name="bioRxiv">
        <title>Sequencing and chromosome-scale assembly of the giantPleurodeles waltlgenome.</title>
        <authorList>
            <person name="Brown T."/>
            <person name="Elewa A."/>
            <person name="Iarovenko S."/>
            <person name="Subramanian E."/>
            <person name="Araus A.J."/>
            <person name="Petzold A."/>
            <person name="Susuki M."/>
            <person name="Suzuki K.-i.T."/>
            <person name="Hayashi T."/>
            <person name="Toyoda A."/>
            <person name="Oliveira C."/>
            <person name="Osipova E."/>
            <person name="Leigh N.D."/>
            <person name="Simon A."/>
            <person name="Yun M.H."/>
        </authorList>
    </citation>
    <scope>NUCLEOTIDE SEQUENCE</scope>
    <source>
        <strain evidence="2">20211129_DDA</strain>
        <tissue evidence="2">Liver</tissue>
    </source>
</reference>
<feature type="region of interest" description="Disordered" evidence="1">
    <location>
        <begin position="1"/>
        <end position="112"/>
    </location>
</feature>
<organism evidence="2 3">
    <name type="scientific">Pleurodeles waltl</name>
    <name type="common">Iberian ribbed newt</name>
    <dbReference type="NCBI Taxonomy" id="8319"/>
    <lineage>
        <taxon>Eukaryota</taxon>
        <taxon>Metazoa</taxon>
        <taxon>Chordata</taxon>
        <taxon>Craniata</taxon>
        <taxon>Vertebrata</taxon>
        <taxon>Euteleostomi</taxon>
        <taxon>Amphibia</taxon>
        <taxon>Batrachia</taxon>
        <taxon>Caudata</taxon>
        <taxon>Salamandroidea</taxon>
        <taxon>Salamandridae</taxon>
        <taxon>Pleurodelinae</taxon>
        <taxon>Pleurodeles</taxon>
    </lineage>
</organism>
<dbReference type="AlphaFoldDB" id="A0AAV7SFN0"/>
<evidence type="ECO:0000256" key="1">
    <source>
        <dbReference type="SAM" id="MobiDB-lite"/>
    </source>
</evidence>
<dbReference type="EMBL" id="JANPWB010000008">
    <property type="protein sequence ID" value="KAJ1162485.1"/>
    <property type="molecule type" value="Genomic_DNA"/>
</dbReference>
<gene>
    <name evidence="2" type="ORF">NDU88_002953</name>
</gene>
<name>A0AAV7SFN0_PLEWA</name>
<keyword evidence="3" id="KW-1185">Reference proteome</keyword>
<evidence type="ECO:0000313" key="3">
    <source>
        <dbReference type="Proteomes" id="UP001066276"/>
    </source>
</evidence>
<dbReference type="Proteomes" id="UP001066276">
    <property type="component" value="Chromosome 4_2"/>
</dbReference>
<comment type="caution">
    <text evidence="2">The sequence shown here is derived from an EMBL/GenBank/DDBJ whole genome shotgun (WGS) entry which is preliminary data.</text>
</comment>
<proteinExistence type="predicted"/>
<protein>
    <submittedName>
        <fullName evidence="2">Uncharacterized protein</fullName>
    </submittedName>
</protein>